<feature type="compositionally biased region" description="Low complexity" evidence="1">
    <location>
        <begin position="60"/>
        <end position="81"/>
    </location>
</feature>
<dbReference type="HOGENOM" id="CLU_1038091_0_0_5"/>
<evidence type="ECO:0000313" key="3">
    <source>
        <dbReference type="Proteomes" id="UP000001494"/>
    </source>
</evidence>
<dbReference type="RefSeq" id="WP_014500655.1">
    <property type="nucleotide sequence ID" value="NC_017262.1"/>
</dbReference>
<dbReference type="AlphaFoldDB" id="A0A0H3G144"/>
<gene>
    <name evidence="2" type="ordered locus">Zmob_0685</name>
</gene>
<dbReference type="InterPro" id="IPR018673">
    <property type="entry name" value="DUF2141"/>
</dbReference>
<evidence type="ECO:0000256" key="1">
    <source>
        <dbReference type="SAM" id="MobiDB-lite"/>
    </source>
</evidence>
<name>A0A0H3G144_ZYMMA</name>
<dbReference type="OrthoDB" id="7449018at2"/>
<dbReference type="eggNOG" id="COG4704">
    <property type="taxonomic scope" value="Bacteria"/>
</dbReference>
<dbReference type="EMBL" id="CP002850">
    <property type="protein sequence ID" value="AEH62527.1"/>
    <property type="molecule type" value="Genomic_DNA"/>
</dbReference>
<evidence type="ECO:0008006" key="4">
    <source>
        <dbReference type="Google" id="ProtNLM"/>
    </source>
</evidence>
<reference evidence="2 3" key="1">
    <citation type="journal article" date="2011" name="J. Bacteriol.">
        <title>Genome sequence of the ethanol-producing Zymomonas mobilis subsp. mobilis lectotype strain ATCC 10988.</title>
        <authorList>
            <person name="Pappas K.M."/>
            <person name="Kouvelis V.N."/>
            <person name="Saunders E."/>
            <person name="Brettin T.S."/>
            <person name="Bruce D."/>
            <person name="Detter C."/>
            <person name="Balakireva M."/>
            <person name="Han C.S."/>
            <person name="Savvakis G."/>
            <person name="Kyrpides N.C."/>
            <person name="Typas M.A."/>
        </authorList>
    </citation>
    <scope>NUCLEOTIDE SEQUENCE [LARGE SCALE GENOMIC DNA]</scope>
    <source>
        <strain evidence="3">ATCC 10988 / DSM 424 / CCUG 17860 / LMG 404 / NCIMB 8938 / NRRL B-806 / ZM1</strain>
    </source>
</reference>
<proteinExistence type="predicted"/>
<protein>
    <recommendedName>
        <fullName evidence="4">DUF2141 domain-containing protein</fullName>
    </recommendedName>
</protein>
<accession>A0A0H3G144</accession>
<dbReference type="Proteomes" id="UP000001494">
    <property type="component" value="Chromosome"/>
</dbReference>
<dbReference type="KEGG" id="zmm:Zmob_0685"/>
<dbReference type="Pfam" id="PF09912">
    <property type="entry name" value="DUF2141"/>
    <property type="match status" value="1"/>
</dbReference>
<evidence type="ECO:0000313" key="2">
    <source>
        <dbReference type="EMBL" id="AEH62527.1"/>
    </source>
</evidence>
<sequence>MLEFLALLAAQPVVDGRISTQQKVSAATPILSSSASTISGDNRPKPILDSDNPDSSSFGTATPSASKATASTPNSSGSTSSHKQHMAEVDSTKGIVSFMADDQGIIANSPSEEDVMCRPNEKGPALVVQAVGLKDRKGLLRIDLYPPNEDDFMADEETLSAQNKIFRRQEMIIPKSGAIKICIRVPKPGVYAVILTHDRDANHRVTVSEDGVGIPINPPHLMHEPRVQESLVTIGSGVTTIPVRFNYRRGLLSFAPLRRKDTIDYQGL</sequence>
<feature type="region of interest" description="Disordered" evidence="1">
    <location>
        <begin position="34"/>
        <end position="87"/>
    </location>
</feature>
<organism evidence="2 3">
    <name type="scientific">Zymomonas mobilis subsp. mobilis (strain ATCC 10988 / DSM 424 / LMG 404 / NCIMB 8938 / NRRL B-806 / ZM1)</name>
    <dbReference type="NCBI Taxonomy" id="555217"/>
    <lineage>
        <taxon>Bacteria</taxon>
        <taxon>Pseudomonadati</taxon>
        <taxon>Pseudomonadota</taxon>
        <taxon>Alphaproteobacteria</taxon>
        <taxon>Sphingomonadales</taxon>
        <taxon>Zymomonadaceae</taxon>
        <taxon>Zymomonas</taxon>
    </lineage>
</organism>